<dbReference type="EMBL" id="VTUX01000001">
    <property type="protein sequence ID" value="KAA1194328.1"/>
    <property type="molecule type" value="Genomic_DNA"/>
</dbReference>
<feature type="active site" description="Charge relay system" evidence="6">
    <location>
        <position position="314"/>
    </location>
</feature>
<feature type="active site" description="Nucleophile" evidence="6">
    <location>
        <position position="140"/>
    </location>
</feature>
<keyword evidence="11" id="KW-1185">Reference proteome</keyword>
<dbReference type="InterPro" id="IPR040449">
    <property type="entry name" value="Peptidase_S66_N"/>
</dbReference>
<dbReference type="Pfam" id="PF02016">
    <property type="entry name" value="Peptidase_S66"/>
    <property type="match status" value="1"/>
</dbReference>
<dbReference type="PANTHER" id="PTHR30237:SF2">
    <property type="entry name" value="MUREIN TETRAPEPTIDE CARBOXYPEPTIDASE"/>
    <property type="match status" value="1"/>
</dbReference>
<dbReference type="Gene3D" id="3.40.50.10740">
    <property type="entry name" value="Class I glutamine amidotransferase-like"/>
    <property type="match status" value="1"/>
</dbReference>
<dbReference type="Pfam" id="PF17676">
    <property type="entry name" value="Peptidase_S66C"/>
    <property type="match status" value="1"/>
</dbReference>
<evidence type="ECO:0000259" key="8">
    <source>
        <dbReference type="Pfam" id="PF02016"/>
    </source>
</evidence>
<evidence type="ECO:0000256" key="3">
    <source>
        <dbReference type="ARBA" id="ARBA00022670"/>
    </source>
</evidence>
<dbReference type="PANTHER" id="PTHR30237">
    <property type="entry name" value="MURAMOYLTETRAPEPTIDE CARBOXYPEPTIDASE"/>
    <property type="match status" value="1"/>
</dbReference>
<gene>
    <name evidence="10" type="ORF">F0M18_02540</name>
</gene>
<feature type="domain" description="LD-carboxypeptidase C-terminal" evidence="9">
    <location>
        <begin position="213"/>
        <end position="329"/>
    </location>
</feature>
<evidence type="ECO:0000256" key="5">
    <source>
        <dbReference type="ARBA" id="ARBA00022825"/>
    </source>
</evidence>
<evidence type="ECO:0000259" key="9">
    <source>
        <dbReference type="Pfam" id="PF17676"/>
    </source>
</evidence>
<comment type="similarity">
    <text evidence="1">Belongs to the peptidase S66 family.</text>
</comment>
<dbReference type="InterPro" id="IPR027461">
    <property type="entry name" value="Carboxypeptidase_A_C_sf"/>
</dbReference>
<dbReference type="GO" id="GO:0006508">
    <property type="term" value="P:proteolysis"/>
    <property type="evidence" value="ECO:0007669"/>
    <property type="project" value="UniProtKB-KW"/>
</dbReference>
<feature type="domain" description="LD-carboxypeptidase N-terminal" evidence="8">
    <location>
        <begin position="43"/>
        <end position="160"/>
    </location>
</feature>
<feature type="active site" description="Charge relay system" evidence="6">
    <location>
        <position position="244"/>
    </location>
</feature>
<dbReference type="InterPro" id="IPR029062">
    <property type="entry name" value="Class_I_gatase-like"/>
</dbReference>
<feature type="chain" id="PRO_5022919228" evidence="7">
    <location>
        <begin position="28"/>
        <end position="344"/>
    </location>
</feature>
<dbReference type="GO" id="GO:0008236">
    <property type="term" value="F:serine-type peptidase activity"/>
    <property type="evidence" value="ECO:0007669"/>
    <property type="project" value="UniProtKB-KW"/>
</dbReference>
<dbReference type="PROSITE" id="PS51318">
    <property type="entry name" value="TAT"/>
    <property type="match status" value="1"/>
</dbReference>
<reference evidence="10 11" key="1">
    <citation type="submission" date="2019-09" db="EMBL/GenBank/DDBJ databases">
        <authorList>
            <person name="Chen X.-Y."/>
        </authorList>
    </citation>
    <scope>NUCLEOTIDE SEQUENCE [LARGE SCALE GENOMIC DNA]</scope>
    <source>
        <strain evidence="10 11">NY5</strain>
    </source>
</reference>
<keyword evidence="3" id="KW-0645">Protease</keyword>
<dbReference type="Proteomes" id="UP000323708">
    <property type="component" value="Unassembled WGS sequence"/>
</dbReference>
<feature type="signal peptide" evidence="7">
    <location>
        <begin position="1"/>
        <end position="27"/>
    </location>
</feature>
<keyword evidence="7" id="KW-0732">Signal</keyword>
<dbReference type="GO" id="GO:0004180">
    <property type="term" value="F:carboxypeptidase activity"/>
    <property type="evidence" value="ECO:0007669"/>
    <property type="project" value="UniProtKB-KW"/>
</dbReference>
<dbReference type="InterPro" id="IPR006311">
    <property type="entry name" value="TAT_signal"/>
</dbReference>
<keyword evidence="2 10" id="KW-0121">Carboxypeptidase</keyword>
<evidence type="ECO:0000256" key="7">
    <source>
        <dbReference type="SAM" id="SignalP"/>
    </source>
</evidence>
<evidence type="ECO:0000256" key="2">
    <source>
        <dbReference type="ARBA" id="ARBA00022645"/>
    </source>
</evidence>
<keyword evidence="4" id="KW-0378">Hydrolase</keyword>
<protein>
    <submittedName>
        <fullName evidence="10">LD-carboxypeptidase</fullName>
    </submittedName>
</protein>
<sequence length="344" mass="37103">MQMNRRQLIQWAGATAALASLPATTFAAQDHLKPARLRAGDAVALVAPATVNYDRLRVQLAVETLEAMGLQVDVGKHVLDRFGYLAGTDADRAADLNRAFADPDIKAIFPLTGGWGASRLLPLLDYRSIARNPKILLGYSDITSLLNGIHARTGLVTFHGPNAWSEWNEFSYRSMHQLLFEAEPLAYNNPQDRGVDLVAKDNRTRTINGGLASGKLIGGNLTLVAALLGTPYLPAFDGRILFLEDVGEAIYRVDRMLTQLALAGQLQRLAGIVFGQFTGVAPQPGLGNFSLMDILRQHCEPLGVPCYYGAMFGHVNHNSTLPVGISATMDATAGTLVLNEPAVT</sequence>
<comment type="caution">
    <text evidence="10">The sequence shown here is derived from an EMBL/GenBank/DDBJ whole genome shotgun (WGS) entry which is preliminary data.</text>
</comment>
<evidence type="ECO:0000313" key="11">
    <source>
        <dbReference type="Proteomes" id="UP000323708"/>
    </source>
</evidence>
<evidence type="ECO:0000256" key="1">
    <source>
        <dbReference type="ARBA" id="ARBA00010233"/>
    </source>
</evidence>
<dbReference type="PIRSF" id="PIRSF028757">
    <property type="entry name" value="LD-carboxypeptidase"/>
    <property type="match status" value="1"/>
</dbReference>
<keyword evidence="5" id="KW-0720">Serine protease</keyword>
<evidence type="ECO:0000256" key="6">
    <source>
        <dbReference type="PIRSR" id="PIRSR028757-1"/>
    </source>
</evidence>
<evidence type="ECO:0000313" key="10">
    <source>
        <dbReference type="EMBL" id="KAA1194328.1"/>
    </source>
</evidence>
<dbReference type="AlphaFoldDB" id="A0A5B0X6W4"/>
<organism evidence="10 11">
    <name type="scientific">Pseudohalioglobus sediminis</name>
    <dbReference type="NCBI Taxonomy" id="2606449"/>
    <lineage>
        <taxon>Bacteria</taxon>
        <taxon>Pseudomonadati</taxon>
        <taxon>Pseudomonadota</taxon>
        <taxon>Gammaproteobacteria</taxon>
        <taxon>Cellvibrionales</taxon>
        <taxon>Halieaceae</taxon>
        <taxon>Pseudohalioglobus</taxon>
    </lineage>
</organism>
<evidence type="ECO:0000256" key="4">
    <source>
        <dbReference type="ARBA" id="ARBA00022801"/>
    </source>
</evidence>
<accession>A0A5B0X6W4</accession>
<dbReference type="InterPro" id="IPR040921">
    <property type="entry name" value="Peptidase_S66C"/>
</dbReference>
<dbReference type="CDD" id="cd07025">
    <property type="entry name" value="Peptidase_S66"/>
    <property type="match status" value="1"/>
</dbReference>
<dbReference type="Gene3D" id="3.50.30.60">
    <property type="entry name" value="LD-carboxypeptidase A C-terminal domain-like"/>
    <property type="match status" value="1"/>
</dbReference>
<dbReference type="InterPro" id="IPR003507">
    <property type="entry name" value="S66_fam"/>
</dbReference>
<name>A0A5B0X6W4_9GAMM</name>
<proteinExistence type="inferred from homology"/>
<dbReference type="SUPFAM" id="SSF52317">
    <property type="entry name" value="Class I glutamine amidotransferase-like"/>
    <property type="match status" value="1"/>
</dbReference>
<dbReference type="InterPro" id="IPR027478">
    <property type="entry name" value="LdcA_N"/>
</dbReference>
<dbReference type="SUPFAM" id="SSF141986">
    <property type="entry name" value="LD-carboxypeptidase A C-terminal domain-like"/>
    <property type="match status" value="1"/>
</dbReference>